<dbReference type="GO" id="GO:0045259">
    <property type="term" value="C:proton-transporting ATP synthase complex"/>
    <property type="evidence" value="ECO:0007669"/>
    <property type="project" value="UniProtKB-KW"/>
</dbReference>
<evidence type="ECO:0000313" key="9">
    <source>
        <dbReference type="Proteomes" id="UP000824049"/>
    </source>
</evidence>
<gene>
    <name evidence="7 8" type="primary">atpH</name>
    <name evidence="8" type="ORF">H9968_02595</name>
</gene>
<dbReference type="EMBL" id="DXBR01000033">
    <property type="protein sequence ID" value="HIZ38802.1"/>
    <property type="molecule type" value="Genomic_DNA"/>
</dbReference>
<evidence type="ECO:0000256" key="3">
    <source>
        <dbReference type="ARBA" id="ARBA00022781"/>
    </source>
</evidence>
<dbReference type="PRINTS" id="PR00125">
    <property type="entry name" value="ATPASEDELTA"/>
</dbReference>
<keyword evidence="6 7" id="KW-0066">ATP synthesis</keyword>
<protein>
    <recommendedName>
        <fullName evidence="7">ATP synthase subunit delta</fullName>
    </recommendedName>
    <alternativeName>
        <fullName evidence="7">ATP synthase F(1) sector subunit delta</fullName>
    </alternativeName>
    <alternativeName>
        <fullName evidence="7">F-type ATPase subunit delta</fullName>
        <shortName evidence="7">F-ATPase subunit delta</shortName>
    </alternativeName>
</protein>
<sequence length="182" mass="20617">MAKRVSSIYGDALFTLALEENTVDQFAEEIAAARDVFLANGELMRLLNHPEIVKEEKIALVENAFQGHVSEEVKGFLHIIIQKDRHNDILSIFEDFLQRVKRHRKIGTASVTSAVELSGEQKKAVEKRLLEVTDYISFEIAYIVKPEIIGGLIIRLDDRVVDSSLKTQIDTLSRQLSRIQLS</sequence>
<dbReference type="NCBIfam" id="TIGR01145">
    <property type="entry name" value="ATP_synt_delta"/>
    <property type="match status" value="1"/>
</dbReference>
<dbReference type="GO" id="GO:0046933">
    <property type="term" value="F:proton-transporting ATP synthase activity, rotational mechanism"/>
    <property type="evidence" value="ECO:0007669"/>
    <property type="project" value="UniProtKB-UniRule"/>
</dbReference>
<evidence type="ECO:0000256" key="2">
    <source>
        <dbReference type="ARBA" id="ARBA00022448"/>
    </source>
</evidence>
<dbReference type="InterPro" id="IPR026015">
    <property type="entry name" value="ATP_synth_OSCP/delta_N_sf"/>
</dbReference>
<comment type="caution">
    <text evidence="8">The sequence shown here is derived from an EMBL/GenBank/DDBJ whole genome shotgun (WGS) entry which is preliminary data.</text>
</comment>
<reference evidence="8" key="1">
    <citation type="journal article" date="2021" name="PeerJ">
        <title>Extensive microbial diversity within the chicken gut microbiome revealed by metagenomics and culture.</title>
        <authorList>
            <person name="Gilroy R."/>
            <person name="Ravi A."/>
            <person name="Getino M."/>
            <person name="Pursley I."/>
            <person name="Horton D.L."/>
            <person name="Alikhan N.F."/>
            <person name="Baker D."/>
            <person name="Gharbi K."/>
            <person name="Hall N."/>
            <person name="Watson M."/>
            <person name="Adriaenssens E.M."/>
            <person name="Foster-Nyarko E."/>
            <person name="Jarju S."/>
            <person name="Secka A."/>
            <person name="Antonio M."/>
            <person name="Oren A."/>
            <person name="Chaudhuri R.R."/>
            <person name="La Ragione R."/>
            <person name="Hildebrand F."/>
            <person name="Pallen M.J."/>
        </authorList>
    </citation>
    <scope>NUCLEOTIDE SEQUENCE</scope>
    <source>
        <strain evidence="8">CHK179-28034</strain>
    </source>
</reference>
<dbReference type="GO" id="GO:0005886">
    <property type="term" value="C:plasma membrane"/>
    <property type="evidence" value="ECO:0007669"/>
    <property type="project" value="UniProtKB-SubCell"/>
</dbReference>
<keyword evidence="2 7" id="KW-0813">Transport</keyword>
<dbReference type="Pfam" id="PF00213">
    <property type="entry name" value="OSCP"/>
    <property type="match status" value="1"/>
</dbReference>
<accession>A0A9D2EJS4</accession>
<organism evidence="8 9">
    <name type="scientific">Candidatus Anaerobutyricum stercoris</name>
    <dbReference type="NCBI Taxonomy" id="2838457"/>
    <lineage>
        <taxon>Bacteria</taxon>
        <taxon>Bacillati</taxon>
        <taxon>Bacillota</taxon>
        <taxon>Clostridia</taxon>
        <taxon>Lachnospirales</taxon>
        <taxon>Lachnospiraceae</taxon>
        <taxon>Anaerobutyricum</taxon>
    </lineage>
</organism>
<evidence type="ECO:0000256" key="1">
    <source>
        <dbReference type="ARBA" id="ARBA00004370"/>
    </source>
</evidence>
<proteinExistence type="inferred from homology"/>
<keyword evidence="7" id="KW-0139">CF(1)</keyword>
<reference evidence="8" key="2">
    <citation type="submission" date="2021-04" db="EMBL/GenBank/DDBJ databases">
        <authorList>
            <person name="Gilroy R."/>
        </authorList>
    </citation>
    <scope>NUCLEOTIDE SEQUENCE</scope>
    <source>
        <strain evidence="8">CHK179-28034</strain>
    </source>
</reference>
<dbReference type="HAMAP" id="MF_01416">
    <property type="entry name" value="ATP_synth_delta_bact"/>
    <property type="match status" value="1"/>
</dbReference>
<dbReference type="InterPro" id="IPR000711">
    <property type="entry name" value="ATPase_OSCP/dsu"/>
</dbReference>
<keyword evidence="7" id="KW-1003">Cell membrane</keyword>
<evidence type="ECO:0000256" key="4">
    <source>
        <dbReference type="ARBA" id="ARBA00023065"/>
    </source>
</evidence>
<keyword evidence="4 7" id="KW-0406">Ion transport</keyword>
<dbReference type="Gene3D" id="1.10.520.20">
    <property type="entry name" value="N-terminal domain of the delta subunit of the F1F0-ATP synthase"/>
    <property type="match status" value="1"/>
</dbReference>
<comment type="function">
    <text evidence="7">F(1)F(0) ATP synthase produces ATP from ADP in the presence of a proton or sodium gradient. F-type ATPases consist of two structural domains, F(1) containing the extramembraneous catalytic core and F(0) containing the membrane proton channel, linked together by a central stalk and a peripheral stalk. During catalysis, ATP synthesis in the catalytic domain of F(1) is coupled via a rotary mechanism of the central stalk subunits to proton translocation.</text>
</comment>
<keyword evidence="3 7" id="KW-0375">Hydrogen ion transport</keyword>
<dbReference type="Proteomes" id="UP000824049">
    <property type="component" value="Unassembled WGS sequence"/>
</dbReference>
<dbReference type="AlphaFoldDB" id="A0A9D2EJS4"/>
<dbReference type="PANTHER" id="PTHR11910">
    <property type="entry name" value="ATP SYNTHASE DELTA CHAIN"/>
    <property type="match status" value="1"/>
</dbReference>
<evidence type="ECO:0000256" key="7">
    <source>
        <dbReference type="HAMAP-Rule" id="MF_01416"/>
    </source>
</evidence>
<keyword evidence="5 7" id="KW-0472">Membrane</keyword>
<comment type="function">
    <text evidence="7">This protein is part of the stalk that links CF(0) to CF(1). It either transmits conformational changes from CF(0) to CF(1) or is implicated in proton conduction.</text>
</comment>
<evidence type="ECO:0000256" key="5">
    <source>
        <dbReference type="ARBA" id="ARBA00023136"/>
    </source>
</evidence>
<name>A0A9D2EJS4_9FIRM</name>
<comment type="similarity">
    <text evidence="7">Belongs to the ATPase delta chain family.</text>
</comment>
<dbReference type="SUPFAM" id="SSF47928">
    <property type="entry name" value="N-terminal domain of the delta subunit of the F1F0-ATP synthase"/>
    <property type="match status" value="1"/>
</dbReference>
<evidence type="ECO:0000256" key="6">
    <source>
        <dbReference type="ARBA" id="ARBA00023310"/>
    </source>
</evidence>
<comment type="subcellular location">
    <subcellularLocation>
        <location evidence="7">Cell membrane</location>
        <topology evidence="7">Peripheral membrane protein</topology>
    </subcellularLocation>
    <subcellularLocation>
        <location evidence="1">Membrane</location>
    </subcellularLocation>
</comment>
<evidence type="ECO:0000313" key="8">
    <source>
        <dbReference type="EMBL" id="HIZ38802.1"/>
    </source>
</evidence>